<keyword evidence="4" id="KW-1185">Reference proteome</keyword>
<proteinExistence type="predicted"/>
<comment type="caution">
    <text evidence="3">The sequence shown here is derived from an EMBL/GenBank/DDBJ whole genome shotgun (WGS) entry which is preliminary data.</text>
</comment>
<feature type="region of interest" description="Disordered" evidence="1">
    <location>
        <begin position="87"/>
        <end position="117"/>
    </location>
</feature>
<feature type="domain" description="HNH nuclease" evidence="2">
    <location>
        <begin position="195"/>
        <end position="247"/>
    </location>
</feature>
<sequence length="429" mass="48633">MATRQPLPPLPAVSFDPLSDYLIVLNGYTQDILIRLPCFPQNPEDAASFKGIVAYIVFDACVVLTNNCTPESGSLLQYQGARMPVVRTNRPKGKGKASVVDDTEDNGPDGEGENQKRWRTTQPAHMVSLIWPGVYRFFQDADDKRAKVDVSSFFSEWELPSVIPLHWRRANQLIVEQAVEMSQVSQRVKDEDPECPLTQQTSGRESCHLIPEAEDFWYDRNALAARTGDPQPNVNSPNNIMSLRADLTGLDDFVFVPALSQLELNPYTYDEHQAALDPPFMVFFLDVHSLDLAHSHHMRELVLPKRIPAEYLYARFAYNVFLAARRRASPDAPPPSKKAKHAHADLDLNPAWRSEFRLLKMEQYDRMLMDPKVPRPILQNAQHNGIEPGFSRALRVAYNWRQAHPVELGSATVGHVGEEDRINEGLEWD</sequence>
<dbReference type="EMBL" id="JARJCN010000034">
    <property type="protein sequence ID" value="KAJ7085398.1"/>
    <property type="molecule type" value="Genomic_DNA"/>
</dbReference>
<dbReference type="AlphaFoldDB" id="A0AAD6U5C3"/>
<reference evidence="3" key="1">
    <citation type="submission" date="2023-03" db="EMBL/GenBank/DDBJ databases">
        <title>Massive genome expansion in bonnet fungi (Mycena s.s.) driven by repeated elements and novel gene families across ecological guilds.</title>
        <authorList>
            <consortium name="Lawrence Berkeley National Laboratory"/>
            <person name="Harder C.B."/>
            <person name="Miyauchi S."/>
            <person name="Viragh M."/>
            <person name="Kuo A."/>
            <person name="Thoen E."/>
            <person name="Andreopoulos B."/>
            <person name="Lu D."/>
            <person name="Skrede I."/>
            <person name="Drula E."/>
            <person name="Henrissat B."/>
            <person name="Morin E."/>
            <person name="Kohler A."/>
            <person name="Barry K."/>
            <person name="LaButti K."/>
            <person name="Morin E."/>
            <person name="Salamov A."/>
            <person name="Lipzen A."/>
            <person name="Mereny Z."/>
            <person name="Hegedus B."/>
            <person name="Baldrian P."/>
            <person name="Stursova M."/>
            <person name="Weitz H."/>
            <person name="Taylor A."/>
            <person name="Grigoriev I.V."/>
            <person name="Nagy L.G."/>
            <person name="Martin F."/>
            <person name="Kauserud H."/>
        </authorList>
    </citation>
    <scope>NUCLEOTIDE SEQUENCE</scope>
    <source>
        <strain evidence="3">CBHHK173m</strain>
    </source>
</reference>
<dbReference type="InterPro" id="IPR003615">
    <property type="entry name" value="HNH_nuc"/>
</dbReference>
<feature type="compositionally biased region" description="Acidic residues" evidence="1">
    <location>
        <begin position="101"/>
        <end position="112"/>
    </location>
</feature>
<dbReference type="Proteomes" id="UP001222325">
    <property type="component" value="Unassembled WGS sequence"/>
</dbReference>
<evidence type="ECO:0000256" key="1">
    <source>
        <dbReference type="SAM" id="MobiDB-lite"/>
    </source>
</evidence>
<dbReference type="Pfam" id="PF13391">
    <property type="entry name" value="HNH_2"/>
    <property type="match status" value="1"/>
</dbReference>
<evidence type="ECO:0000313" key="3">
    <source>
        <dbReference type="EMBL" id="KAJ7085398.1"/>
    </source>
</evidence>
<name>A0AAD6U5C3_9AGAR</name>
<gene>
    <name evidence="3" type="ORF">B0H15DRAFT_374408</name>
</gene>
<accession>A0AAD6U5C3</accession>
<organism evidence="3 4">
    <name type="scientific">Mycena belliarum</name>
    <dbReference type="NCBI Taxonomy" id="1033014"/>
    <lineage>
        <taxon>Eukaryota</taxon>
        <taxon>Fungi</taxon>
        <taxon>Dikarya</taxon>
        <taxon>Basidiomycota</taxon>
        <taxon>Agaricomycotina</taxon>
        <taxon>Agaricomycetes</taxon>
        <taxon>Agaricomycetidae</taxon>
        <taxon>Agaricales</taxon>
        <taxon>Marasmiineae</taxon>
        <taxon>Mycenaceae</taxon>
        <taxon>Mycena</taxon>
    </lineage>
</organism>
<evidence type="ECO:0000313" key="4">
    <source>
        <dbReference type="Proteomes" id="UP001222325"/>
    </source>
</evidence>
<evidence type="ECO:0000259" key="2">
    <source>
        <dbReference type="Pfam" id="PF13391"/>
    </source>
</evidence>
<protein>
    <recommendedName>
        <fullName evidence="2">HNH nuclease domain-containing protein</fullName>
    </recommendedName>
</protein>